<dbReference type="SUPFAM" id="SSF53649">
    <property type="entry name" value="Alkaline phosphatase-like"/>
    <property type="match status" value="1"/>
</dbReference>
<name>A0A7L7KQV1_9MOLU</name>
<dbReference type="InterPro" id="IPR024607">
    <property type="entry name" value="Sulfatase_CS"/>
</dbReference>
<dbReference type="PANTHER" id="PTHR46615">
    <property type="entry name" value="ARYLSULFATASE K"/>
    <property type="match status" value="1"/>
</dbReference>
<evidence type="ECO:0000313" key="6">
    <source>
        <dbReference type="Proteomes" id="UP000514720"/>
    </source>
</evidence>
<dbReference type="EMBL" id="CP048914">
    <property type="protein sequence ID" value="QMS85057.1"/>
    <property type="molecule type" value="Genomic_DNA"/>
</dbReference>
<gene>
    <name evidence="5" type="ORF">G4Z02_04635</name>
</gene>
<dbReference type="Pfam" id="PF00884">
    <property type="entry name" value="Sulfatase"/>
    <property type="match status" value="1"/>
</dbReference>
<dbReference type="Proteomes" id="UP000514720">
    <property type="component" value="Chromosome"/>
</dbReference>
<dbReference type="InterPro" id="IPR017850">
    <property type="entry name" value="Alkaline_phosphatase_core_sf"/>
</dbReference>
<keyword evidence="2 5" id="KW-0378">Hydrolase</keyword>
<evidence type="ECO:0000256" key="1">
    <source>
        <dbReference type="ARBA" id="ARBA00008779"/>
    </source>
</evidence>
<feature type="domain" description="Sulfatase N-terminal" evidence="3">
    <location>
        <begin position="4"/>
        <end position="325"/>
    </location>
</feature>
<evidence type="ECO:0000256" key="2">
    <source>
        <dbReference type="ARBA" id="ARBA00022801"/>
    </source>
</evidence>
<dbReference type="KEGG" id="xcl:G4Z02_04635"/>
<accession>A0A7L7KQV1</accession>
<dbReference type="GO" id="GO:0015024">
    <property type="term" value="F:glucuronate-2-sulfatase activity"/>
    <property type="evidence" value="ECO:0007669"/>
    <property type="project" value="TreeGrafter"/>
</dbReference>
<dbReference type="Pfam" id="PF16347">
    <property type="entry name" value="SGSH_C"/>
    <property type="match status" value="1"/>
</dbReference>
<dbReference type="PANTHER" id="PTHR46615:SF1">
    <property type="entry name" value="ARYLSULFATASE K"/>
    <property type="match status" value="1"/>
</dbReference>
<dbReference type="GO" id="GO:0016740">
    <property type="term" value="F:transferase activity"/>
    <property type="evidence" value="ECO:0007669"/>
    <property type="project" value="UniProtKB-KW"/>
</dbReference>
<dbReference type="InterPro" id="IPR000917">
    <property type="entry name" value="Sulfatase_N"/>
</dbReference>
<proteinExistence type="inferred from homology"/>
<feature type="domain" description="N-sulphoglucosamine sulphohydrolase C-terminal" evidence="4">
    <location>
        <begin position="387"/>
        <end position="448"/>
    </location>
</feature>
<dbReference type="AlphaFoldDB" id="A0A7L7KQV1"/>
<evidence type="ECO:0000259" key="3">
    <source>
        <dbReference type="Pfam" id="PF00884"/>
    </source>
</evidence>
<evidence type="ECO:0000259" key="4">
    <source>
        <dbReference type="Pfam" id="PF16347"/>
    </source>
</evidence>
<sequence length="467" mass="54401">MKRPNIVLFMPDSFSQTALDNAVTNNVQFPNIERLYRDGTRFTNCIVQHPVCTPSRCSLFTGTYPHTNSHRSLAHLLQPNEPQLLEYLVSGGYRVNIIGKNDLLSQELIQKYVQDPEENRFKPSAFPTPKYPEDHEKYYSFQYNTSNHGVYERDQYFVDRAKTWIHNHQESPYFLFVPINLPHPGYFSNERTESMVSPHQIAHLKPIIRDNKPLFHQGIRDTRNLELLDMNELKYIQATYYKMCLQVDDYLGQLREVLDDDTIFIFTSDHGDYQGHYGLVEKWPSSAEDDIIKVPLVMSGGGIPLNQVVTSPVELLDVMATILDYSDCEANHPHFSKTLRPLLHNPRVFHKEYVFTEGGYDTNEPYIFEGSPNANPRSIYYPKGLLQQTNPDSVSRFVSIRSKNYKYVKRSQDLDELYDLQKDPDELMNVIEDENYKPILTTLKEALLTWYLRTSDVSPIKKDPRHF</sequence>
<comment type="similarity">
    <text evidence="1">Belongs to the sulfatase family.</text>
</comment>
<evidence type="ECO:0000313" key="5">
    <source>
        <dbReference type="EMBL" id="QMS85057.1"/>
    </source>
</evidence>
<keyword evidence="5" id="KW-0808">Transferase</keyword>
<dbReference type="InterPro" id="IPR032506">
    <property type="entry name" value="SGSH_C"/>
</dbReference>
<organism evidence="5 6">
    <name type="scientific">Candidatus Xianfuyuplasma coldseepsis</name>
    <dbReference type="NCBI Taxonomy" id="2782163"/>
    <lineage>
        <taxon>Bacteria</taxon>
        <taxon>Bacillati</taxon>
        <taxon>Mycoplasmatota</taxon>
        <taxon>Mollicutes</taxon>
        <taxon>Candidatus Izemoplasmatales</taxon>
        <taxon>Candidatus Izemoplasmataceae</taxon>
        <taxon>Candidatus Xianfuyuplasma</taxon>
    </lineage>
</organism>
<dbReference type="InterPro" id="IPR051849">
    <property type="entry name" value="GAG-degrading_sulfatase"/>
</dbReference>
<dbReference type="RefSeq" id="WP_258878683.1">
    <property type="nucleotide sequence ID" value="NZ_CP048914.1"/>
</dbReference>
<reference evidence="5 6" key="1">
    <citation type="submission" date="2020-02" db="EMBL/GenBank/DDBJ databases">
        <authorList>
            <person name="Zheng R.K."/>
            <person name="Sun C.M."/>
        </authorList>
    </citation>
    <scope>NUCLEOTIDE SEQUENCE [LARGE SCALE GENOMIC DNA]</scope>
    <source>
        <strain evidence="6">zrk13</strain>
    </source>
</reference>
<dbReference type="GO" id="GO:0004065">
    <property type="term" value="F:arylsulfatase activity"/>
    <property type="evidence" value="ECO:0007669"/>
    <property type="project" value="TreeGrafter"/>
</dbReference>
<protein>
    <submittedName>
        <fullName evidence="5">Sulfatase-like hydrolase/transferase</fullName>
    </submittedName>
</protein>
<keyword evidence="6" id="KW-1185">Reference proteome</keyword>
<dbReference type="PROSITE" id="PS00523">
    <property type="entry name" value="SULFATASE_1"/>
    <property type="match status" value="1"/>
</dbReference>
<dbReference type="Gene3D" id="3.40.720.10">
    <property type="entry name" value="Alkaline Phosphatase, subunit A"/>
    <property type="match status" value="1"/>
</dbReference>